<feature type="transmembrane region" description="Helical" evidence="8">
    <location>
        <begin position="321"/>
        <end position="341"/>
    </location>
</feature>
<comment type="caution">
    <text evidence="8">Lacks conserved residue(s) required for the propagation of feature annotation.</text>
</comment>
<evidence type="ECO:0000256" key="8">
    <source>
        <dbReference type="RuleBase" id="RU363043"/>
    </source>
</evidence>
<keyword evidence="4 8" id="KW-1003">Cell membrane</keyword>
<sequence>MIRRRAVGGVFAVLAGAALGLSLVVLIVLIATTALQAGPITSMRAVSGAGISLSLRSMDVPGTRDTLAYATIAQVEAGSPAAGLGMARGDAMIAIAETAVDRPSRAWDAVGRAPGGREVTLPVVWMPRPEITLGTLRATAVDGAPRVVLSAPSGSAQAGALRAGDVLRTVGGIPIVGTRQAWEALVAVAQTQGTPLELVVERDGELEIVRWDPTLRAELSFVRDPLRAWWTFLTTLSEPRYPERAGLLPAFVGSVYVVLVMAAVAFPLGIAGAVYLEEYAPQNVLTRVVEVLVANLAGTPSAVVGIIGLEVFARALGAGRSILAGGLTLSILILPMMIVAAREALRAVPQTLREAALAVGATRWETVRHHVLPYALPGILTGTILSFSRALGEAAPLLLLGAFLFVTYVPQGLGDSFTVVPLQIFEWATRPQDGFATVAAAAIVILVAFLLLLNVVAIVLRTRFQRRWSG</sequence>
<dbReference type="CDD" id="cd06261">
    <property type="entry name" value="TM_PBP2"/>
    <property type="match status" value="1"/>
</dbReference>
<dbReference type="InterPro" id="IPR036034">
    <property type="entry name" value="PDZ_sf"/>
</dbReference>
<feature type="transmembrane region" description="Helical" evidence="8">
    <location>
        <begin position="247"/>
        <end position="276"/>
    </location>
</feature>
<evidence type="ECO:0000256" key="5">
    <source>
        <dbReference type="ARBA" id="ARBA00022692"/>
    </source>
</evidence>
<organism evidence="10 11">
    <name type="scientific">Bipolaricaulis sibiricus</name>
    <dbReference type="NCBI Taxonomy" id="2501609"/>
    <lineage>
        <taxon>Bacteria</taxon>
        <taxon>Candidatus Bipolaricaulota</taxon>
        <taxon>Candidatus Bipolaricaulia</taxon>
        <taxon>Candidatus Bipolaricaulales</taxon>
        <taxon>Candidatus Bipolaricaulaceae</taxon>
        <taxon>Candidatus Bipolaricaulis</taxon>
    </lineage>
</organism>
<evidence type="ECO:0000259" key="9">
    <source>
        <dbReference type="PROSITE" id="PS50928"/>
    </source>
</evidence>
<evidence type="ECO:0000256" key="6">
    <source>
        <dbReference type="ARBA" id="ARBA00022989"/>
    </source>
</evidence>
<keyword evidence="7 8" id="KW-0472">Membrane</keyword>
<dbReference type="GO" id="GO:0035435">
    <property type="term" value="P:phosphate ion transmembrane transport"/>
    <property type="evidence" value="ECO:0007669"/>
    <property type="project" value="InterPro"/>
</dbReference>
<dbReference type="Pfam" id="PF00528">
    <property type="entry name" value="BPD_transp_1"/>
    <property type="match status" value="1"/>
</dbReference>
<dbReference type="PANTHER" id="PTHR43470:SF5">
    <property type="entry name" value="PHOSPHATE TRANSPORT SYSTEM PERMEASE PROTEIN PSTA"/>
    <property type="match status" value="1"/>
</dbReference>
<evidence type="ECO:0000313" key="11">
    <source>
        <dbReference type="Proteomes" id="UP000287233"/>
    </source>
</evidence>
<feature type="transmembrane region" description="Helical" evidence="8">
    <location>
        <begin position="394"/>
        <end position="414"/>
    </location>
</feature>
<dbReference type="InterPro" id="IPR005672">
    <property type="entry name" value="Phosphate_PstA"/>
</dbReference>
<dbReference type="EMBL" id="CP034928">
    <property type="protein sequence ID" value="QAA76728.1"/>
    <property type="molecule type" value="Genomic_DNA"/>
</dbReference>
<dbReference type="KEGG" id="bih:BIP78_0962"/>
<accession>A0A410FUV4</accession>
<evidence type="ECO:0000256" key="2">
    <source>
        <dbReference type="ARBA" id="ARBA00007069"/>
    </source>
</evidence>
<name>A0A410FUV4_BIPS1</name>
<dbReference type="SUPFAM" id="SSF161098">
    <property type="entry name" value="MetI-like"/>
    <property type="match status" value="1"/>
</dbReference>
<keyword evidence="5 8" id="KW-0812">Transmembrane</keyword>
<reference evidence="11" key="1">
    <citation type="submission" date="2018-12" db="EMBL/GenBank/DDBJ databases">
        <title>Complete genome sequence of an uncultured bacterium of the candidate phylum Bipolaricaulota.</title>
        <authorList>
            <person name="Kadnikov V.V."/>
            <person name="Mardanov A.V."/>
            <person name="Beletsky A.V."/>
            <person name="Frank Y.A."/>
            <person name="Karnachuk O.V."/>
            <person name="Ravin N.V."/>
        </authorList>
    </citation>
    <scope>NUCLEOTIDE SEQUENCE [LARGE SCALE GENOMIC DNA]</scope>
</reference>
<dbReference type="Gene3D" id="2.30.42.10">
    <property type="match status" value="2"/>
</dbReference>
<gene>
    <name evidence="10" type="ORF">BIP78_0962</name>
</gene>
<dbReference type="SMART" id="SM00228">
    <property type="entry name" value="PDZ"/>
    <property type="match status" value="2"/>
</dbReference>
<dbReference type="InterPro" id="IPR001478">
    <property type="entry name" value="PDZ"/>
</dbReference>
<feature type="transmembrane region" description="Helical" evidence="8">
    <location>
        <begin position="434"/>
        <end position="460"/>
    </location>
</feature>
<dbReference type="PANTHER" id="PTHR43470">
    <property type="entry name" value="PHOSPHATE TRANSPORT SYSTEM PERMEASE PROTEIN PSTA-RELATED"/>
    <property type="match status" value="1"/>
</dbReference>
<dbReference type="InterPro" id="IPR000515">
    <property type="entry name" value="MetI-like"/>
</dbReference>
<evidence type="ECO:0000256" key="7">
    <source>
        <dbReference type="ARBA" id="ARBA00023136"/>
    </source>
</evidence>
<dbReference type="Proteomes" id="UP000287233">
    <property type="component" value="Chromosome"/>
</dbReference>
<evidence type="ECO:0000256" key="1">
    <source>
        <dbReference type="ARBA" id="ARBA00004651"/>
    </source>
</evidence>
<comment type="similarity">
    <text evidence="2 8">Belongs to the binding-protein-dependent transport system permease family. CysTW subfamily.</text>
</comment>
<proteinExistence type="inferred from homology"/>
<feature type="domain" description="ABC transmembrane type-1" evidence="9">
    <location>
        <begin position="251"/>
        <end position="456"/>
    </location>
</feature>
<keyword evidence="6 8" id="KW-1133">Transmembrane helix</keyword>
<feature type="transmembrane region" description="Helical" evidence="8">
    <location>
        <begin position="288"/>
        <end position="309"/>
    </location>
</feature>
<dbReference type="InterPro" id="IPR035906">
    <property type="entry name" value="MetI-like_sf"/>
</dbReference>
<dbReference type="NCBIfam" id="TIGR00974">
    <property type="entry name" value="3a0107s02c"/>
    <property type="match status" value="1"/>
</dbReference>
<keyword evidence="3" id="KW-0813">Transport</keyword>
<dbReference type="Gene3D" id="1.10.3720.10">
    <property type="entry name" value="MetI-like"/>
    <property type="match status" value="1"/>
</dbReference>
<dbReference type="SUPFAM" id="SSF50156">
    <property type="entry name" value="PDZ domain-like"/>
    <property type="match status" value="2"/>
</dbReference>
<protein>
    <recommendedName>
        <fullName evidence="8">Phosphate transport system permease protein PstA</fullName>
    </recommendedName>
</protein>
<evidence type="ECO:0000256" key="4">
    <source>
        <dbReference type="ARBA" id="ARBA00022475"/>
    </source>
</evidence>
<comment type="subcellular location">
    <subcellularLocation>
        <location evidence="1 8">Cell membrane</location>
        <topology evidence="1 8">Multi-pass membrane protein</topology>
    </subcellularLocation>
</comment>
<dbReference type="AlphaFoldDB" id="A0A410FUV4"/>
<evidence type="ECO:0000256" key="3">
    <source>
        <dbReference type="ARBA" id="ARBA00022448"/>
    </source>
</evidence>
<dbReference type="GO" id="GO:0005886">
    <property type="term" value="C:plasma membrane"/>
    <property type="evidence" value="ECO:0007669"/>
    <property type="project" value="UniProtKB-SubCell"/>
</dbReference>
<dbReference type="GO" id="GO:0005315">
    <property type="term" value="F:phosphate transmembrane transporter activity"/>
    <property type="evidence" value="ECO:0007669"/>
    <property type="project" value="InterPro"/>
</dbReference>
<evidence type="ECO:0000313" key="10">
    <source>
        <dbReference type="EMBL" id="QAA76728.1"/>
    </source>
</evidence>
<dbReference type="PROSITE" id="PS50928">
    <property type="entry name" value="ABC_TM1"/>
    <property type="match status" value="1"/>
</dbReference>